<sequence>MDSRYVVPLATIYVWTVGIRRWSFQSPSSELFLNGVGEMMKALDKGGGGRFRRGVRRLGGDIDDDEYGREVMGAGLGAVVVEG</sequence>
<organism evidence="1 2">
    <name type="scientific">Hibiscus sabdariffa</name>
    <name type="common">roselle</name>
    <dbReference type="NCBI Taxonomy" id="183260"/>
    <lineage>
        <taxon>Eukaryota</taxon>
        <taxon>Viridiplantae</taxon>
        <taxon>Streptophyta</taxon>
        <taxon>Embryophyta</taxon>
        <taxon>Tracheophyta</taxon>
        <taxon>Spermatophyta</taxon>
        <taxon>Magnoliopsida</taxon>
        <taxon>eudicotyledons</taxon>
        <taxon>Gunneridae</taxon>
        <taxon>Pentapetalae</taxon>
        <taxon>rosids</taxon>
        <taxon>malvids</taxon>
        <taxon>Malvales</taxon>
        <taxon>Malvaceae</taxon>
        <taxon>Malvoideae</taxon>
        <taxon>Hibiscus</taxon>
    </lineage>
</organism>
<evidence type="ECO:0000313" key="1">
    <source>
        <dbReference type="EMBL" id="KAK8526191.1"/>
    </source>
</evidence>
<gene>
    <name evidence="1" type="ORF">V6N12_020670</name>
</gene>
<dbReference type="EMBL" id="JBBPBM010000039">
    <property type="protein sequence ID" value="KAK8526191.1"/>
    <property type="molecule type" value="Genomic_DNA"/>
</dbReference>
<proteinExistence type="predicted"/>
<evidence type="ECO:0000313" key="2">
    <source>
        <dbReference type="Proteomes" id="UP001472677"/>
    </source>
</evidence>
<protein>
    <submittedName>
        <fullName evidence="1">Uncharacterized protein</fullName>
    </submittedName>
</protein>
<comment type="caution">
    <text evidence="1">The sequence shown here is derived from an EMBL/GenBank/DDBJ whole genome shotgun (WGS) entry which is preliminary data.</text>
</comment>
<reference evidence="1 2" key="1">
    <citation type="journal article" date="2024" name="G3 (Bethesda)">
        <title>Genome assembly of Hibiscus sabdariffa L. provides insights into metabolisms of medicinal natural products.</title>
        <authorList>
            <person name="Kim T."/>
        </authorList>
    </citation>
    <scope>NUCLEOTIDE SEQUENCE [LARGE SCALE GENOMIC DNA]</scope>
    <source>
        <strain evidence="1">TK-2024</strain>
        <tissue evidence="1">Old leaves</tissue>
    </source>
</reference>
<name>A0ABR2CYS3_9ROSI</name>
<accession>A0ABR2CYS3</accession>
<keyword evidence="2" id="KW-1185">Reference proteome</keyword>
<dbReference type="Proteomes" id="UP001472677">
    <property type="component" value="Unassembled WGS sequence"/>
</dbReference>